<dbReference type="SUPFAM" id="SSF50129">
    <property type="entry name" value="GroES-like"/>
    <property type="match status" value="1"/>
</dbReference>
<dbReference type="EMBL" id="CP009048">
    <property type="protein sequence ID" value="AIL62180.1"/>
    <property type="molecule type" value="Genomic_DNA"/>
</dbReference>
<name>A0A077FC44_9PSED</name>
<dbReference type="KEGG" id="palk:PSAKL28_29900"/>
<evidence type="ECO:0000256" key="1">
    <source>
        <dbReference type="ARBA" id="ARBA00001947"/>
    </source>
</evidence>
<dbReference type="Pfam" id="PF08240">
    <property type="entry name" value="ADH_N"/>
    <property type="match status" value="1"/>
</dbReference>
<dbReference type="CDD" id="cd05283">
    <property type="entry name" value="CAD1"/>
    <property type="match status" value="1"/>
</dbReference>
<evidence type="ECO:0000313" key="7">
    <source>
        <dbReference type="EMBL" id="AIL62180.1"/>
    </source>
</evidence>
<comment type="similarity">
    <text evidence="5">Belongs to the zinc-containing alcohol dehydrogenase family.</text>
</comment>
<dbReference type="AlphaFoldDB" id="A0A077FC44"/>
<keyword evidence="4" id="KW-0560">Oxidoreductase</keyword>
<reference evidence="7 8" key="1">
    <citation type="submission" date="2014-07" db="EMBL/GenBank/DDBJ databases">
        <authorList>
            <person name="Lee K."/>
            <person name="Lim J.Y."/>
            <person name="Hwang I."/>
        </authorList>
    </citation>
    <scope>NUCLEOTIDE SEQUENCE [LARGE SCALE GENOMIC DNA]</scope>
    <source>
        <strain evidence="7 8">KL28</strain>
    </source>
</reference>
<dbReference type="FunFam" id="3.40.50.720:FF:000022">
    <property type="entry name" value="Cinnamyl alcohol dehydrogenase"/>
    <property type="match status" value="1"/>
</dbReference>
<dbReference type="SMART" id="SM00829">
    <property type="entry name" value="PKS_ER"/>
    <property type="match status" value="1"/>
</dbReference>
<dbReference type="HOGENOM" id="CLU_026673_20_2_6"/>
<dbReference type="SUPFAM" id="SSF51735">
    <property type="entry name" value="NAD(P)-binding Rossmann-fold domains"/>
    <property type="match status" value="1"/>
</dbReference>
<dbReference type="Pfam" id="PF00107">
    <property type="entry name" value="ADH_zinc_N"/>
    <property type="match status" value="1"/>
</dbReference>
<evidence type="ECO:0000313" key="8">
    <source>
        <dbReference type="Proteomes" id="UP000028931"/>
    </source>
</evidence>
<dbReference type="Gene3D" id="3.90.180.10">
    <property type="entry name" value="Medium-chain alcohol dehydrogenases, catalytic domain"/>
    <property type="match status" value="1"/>
</dbReference>
<gene>
    <name evidence="7" type="ORF">PSAKL28_29900</name>
</gene>
<dbReference type="PROSITE" id="PS00059">
    <property type="entry name" value="ADH_ZINC"/>
    <property type="match status" value="1"/>
</dbReference>
<evidence type="ECO:0000256" key="2">
    <source>
        <dbReference type="ARBA" id="ARBA00022723"/>
    </source>
</evidence>
<proteinExistence type="inferred from homology"/>
<dbReference type="InterPro" id="IPR047109">
    <property type="entry name" value="CAD-like"/>
</dbReference>
<sequence>MTTCIGYGAHEANAPLEPVRFERRVLRDDDVAIDIDYCGVCHSDMHYVHNDWNTTRFPCVPGHEIVGRVTAVGSAVSRYRAGDLVAVGCLVDSCQQCAACEDHQEPHCTHGMTPTYNGLDRISGEVTRGGYAQHIVVREQFVLRVPPALDPRFTGPLLCAGITMWTPMRAHGVKAGTRLAVIGLGGLGHMAVKLGVALGAEVTVITTSPGKADDARALGAHHVLLSGEPQAMKAAASSFDLVLDTIPRRHNVNPYLMLLARNGTLVLVGALEPLEPIHGALLAVNNRSIAGSLIGGLQQTQELLDFCAEHQVLPSCEMIEIQDINQAFTRMHNNDVKYRFVIDMASLKSVDIQDAGESAR</sequence>
<accession>A0A077FC44</accession>
<feature type="domain" description="Enoyl reductase (ER)" evidence="6">
    <location>
        <begin position="8"/>
        <end position="342"/>
    </location>
</feature>
<dbReference type="InterPro" id="IPR011032">
    <property type="entry name" value="GroES-like_sf"/>
</dbReference>
<evidence type="ECO:0000256" key="4">
    <source>
        <dbReference type="ARBA" id="ARBA00023002"/>
    </source>
</evidence>
<dbReference type="OrthoDB" id="9771084at2"/>
<evidence type="ECO:0000256" key="3">
    <source>
        <dbReference type="ARBA" id="ARBA00022833"/>
    </source>
</evidence>
<dbReference type="InterPro" id="IPR020843">
    <property type="entry name" value="ER"/>
</dbReference>
<evidence type="ECO:0000256" key="5">
    <source>
        <dbReference type="RuleBase" id="RU361277"/>
    </source>
</evidence>
<dbReference type="InterPro" id="IPR013154">
    <property type="entry name" value="ADH-like_N"/>
</dbReference>
<dbReference type="InterPro" id="IPR013149">
    <property type="entry name" value="ADH-like_C"/>
</dbReference>
<dbReference type="Proteomes" id="UP000028931">
    <property type="component" value="Chromosome"/>
</dbReference>
<dbReference type="PANTHER" id="PTHR42683">
    <property type="entry name" value="ALDEHYDE REDUCTASE"/>
    <property type="match status" value="1"/>
</dbReference>
<dbReference type="eggNOG" id="COG1064">
    <property type="taxonomic scope" value="Bacteria"/>
</dbReference>
<organism evidence="7 8">
    <name type="scientific">Pseudomonas alkylphenolica</name>
    <dbReference type="NCBI Taxonomy" id="237609"/>
    <lineage>
        <taxon>Bacteria</taxon>
        <taxon>Pseudomonadati</taxon>
        <taxon>Pseudomonadota</taxon>
        <taxon>Gammaproteobacteria</taxon>
        <taxon>Pseudomonadales</taxon>
        <taxon>Pseudomonadaceae</taxon>
        <taxon>Pseudomonas</taxon>
    </lineage>
</organism>
<dbReference type="InterPro" id="IPR002328">
    <property type="entry name" value="ADH_Zn_CS"/>
</dbReference>
<keyword evidence="3 5" id="KW-0862">Zinc</keyword>
<dbReference type="RefSeq" id="WP_038611935.1">
    <property type="nucleotide sequence ID" value="NZ_CP009048.1"/>
</dbReference>
<dbReference type="GO" id="GO:0008270">
    <property type="term" value="F:zinc ion binding"/>
    <property type="evidence" value="ECO:0007669"/>
    <property type="project" value="InterPro"/>
</dbReference>
<dbReference type="InterPro" id="IPR036291">
    <property type="entry name" value="NAD(P)-bd_dom_sf"/>
</dbReference>
<keyword evidence="2 5" id="KW-0479">Metal-binding</keyword>
<evidence type="ECO:0000259" key="6">
    <source>
        <dbReference type="SMART" id="SM00829"/>
    </source>
</evidence>
<dbReference type="Gene3D" id="3.40.50.720">
    <property type="entry name" value="NAD(P)-binding Rossmann-like Domain"/>
    <property type="match status" value="1"/>
</dbReference>
<comment type="cofactor">
    <cofactor evidence="1 5">
        <name>Zn(2+)</name>
        <dbReference type="ChEBI" id="CHEBI:29105"/>
    </cofactor>
</comment>
<dbReference type="GO" id="GO:0008106">
    <property type="term" value="F:alcohol dehydrogenase (NADP+) activity"/>
    <property type="evidence" value="ECO:0007669"/>
    <property type="project" value="UniProtKB-ARBA"/>
</dbReference>
<protein>
    <submittedName>
        <fullName evidence="7">Zn-dependent alcohol dehydrogenase</fullName>
    </submittedName>
</protein>